<dbReference type="InterPro" id="IPR010252">
    <property type="entry name" value="HutF"/>
</dbReference>
<comment type="cofactor">
    <cofactor evidence="1">
        <name>Zn(2+)</name>
        <dbReference type="ChEBI" id="CHEBI:29105"/>
    </cofactor>
</comment>
<keyword evidence="2" id="KW-0479">Metal-binding</keyword>
<dbReference type="NCBIfam" id="NF006684">
    <property type="entry name" value="PRK09229.1-5"/>
    <property type="match status" value="1"/>
</dbReference>
<accession>A0AAE9XVM8</accession>
<keyword evidence="3 6" id="KW-0378">Hydrolase</keyword>
<evidence type="ECO:0000313" key="7">
    <source>
        <dbReference type="Proteomes" id="UP001217500"/>
    </source>
</evidence>
<dbReference type="Gene3D" id="3.20.20.140">
    <property type="entry name" value="Metal-dependent hydrolases"/>
    <property type="match status" value="1"/>
</dbReference>
<dbReference type="InterPro" id="IPR051607">
    <property type="entry name" value="Metallo-dep_hydrolases"/>
</dbReference>
<evidence type="ECO:0000259" key="5">
    <source>
        <dbReference type="Pfam" id="PF01979"/>
    </source>
</evidence>
<dbReference type="GO" id="GO:0046872">
    <property type="term" value="F:metal ion binding"/>
    <property type="evidence" value="ECO:0007669"/>
    <property type="project" value="UniProtKB-KW"/>
</dbReference>
<dbReference type="NCBIfam" id="TIGR02022">
    <property type="entry name" value="hutF"/>
    <property type="match status" value="1"/>
</dbReference>
<sequence>MPSYFFKSALLGRDWAENVRLHVDAGCISMIETGAAPELAETVYGPVLPAMANVHSHAFQRVVAGLTEYYTMGTSDFWTWRTLMYQAARLMTPSTLKDIAAGLYLEMLKAGYGAVAEFHYLHHSHLDHAAEMSDAIFAAAAETGISLLHMPVLYEASDFGGAAPTDGQRPFLHSATEFAGFLHHVAGKQTGEAKLGLAFHSLRAVKPDSFEPTIAVMDALSPGAPVHIHVAEQLREVEASLKYSGKRPVEWMLDHLPVDARWCLIHATHVSEAEWKGMIERGAIAGLCPTTEANLGDGLFPAFDYLNAGGRFAIGSDSHVSIDPREELRLLEYGQRLFRRERTVLAPRTGGHTGERLWARAAAGGAAALGINGGEIEVGKRADLIVLDADAPALAGPRYGQVADAFVFRGAPIGITHVMRAGDWLISEGRHKREDEIMGRFRATLERLAALLELED</sequence>
<evidence type="ECO:0000256" key="3">
    <source>
        <dbReference type="ARBA" id="ARBA00022801"/>
    </source>
</evidence>
<dbReference type="EMBL" id="CP116805">
    <property type="protein sequence ID" value="WCL53814.1"/>
    <property type="molecule type" value="Genomic_DNA"/>
</dbReference>
<feature type="domain" description="Amidohydrolase-related" evidence="5">
    <location>
        <begin position="47"/>
        <end position="424"/>
    </location>
</feature>
<dbReference type="EC" id="3.5.3.13" evidence="6"/>
<dbReference type="RefSeq" id="WP_289503439.1">
    <property type="nucleotide sequence ID" value="NZ_CP116805.1"/>
</dbReference>
<dbReference type="InterPro" id="IPR032466">
    <property type="entry name" value="Metal_Hydrolase"/>
</dbReference>
<keyword evidence="7" id="KW-1185">Reference proteome</keyword>
<evidence type="ECO:0000256" key="1">
    <source>
        <dbReference type="ARBA" id="ARBA00001947"/>
    </source>
</evidence>
<dbReference type="GO" id="GO:0005829">
    <property type="term" value="C:cytosol"/>
    <property type="evidence" value="ECO:0007669"/>
    <property type="project" value="TreeGrafter"/>
</dbReference>
<reference evidence="6" key="1">
    <citation type="submission" date="2023-01" db="EMBL/GenBank/DDBJ databases">
        <title>The genome sequence of Kordiimonadaceae bacterium 6D33.</title>
        <authorList>
            <person name="Liu Y."/>
        </authorList>
    </citation>
    <scope>NUCLEOTIDE SEQUENCE</scope>
    <source>
        <strain evidence="6">6D33</strain>
    </source>
</reference>
<dbReference type="InterPro" id="IPR006680">
    <property type="entry name" value="Amidohydro-rel"/>
</dbReference>
<dbReference type="KEGG" id="gso:PH603_14845"/>
<dbReference type="PANTHER" id="PTHR11271">
    <property type="entry name" value="GUANINE DEAMINASE"/>
    <property type="match status" value="1"/>
</dbReference>
<organism evidence="6 7">
    <name type="scientific">Gimibacter soli</name>
    <dbReference type="NCBI Taxonomy" id="3024400"/>
    <lineage>
        <taxon>Bacteria</taxon>
        <taxon>Pseudomonadati</taxon>
        <taxon>Pseudomonadota</taxon>
        <taxon>Alphaproteobacteria</taxon>
        <taxon>Kordiimonadales</taxon>
        <taxon>Temperatibacteraceae</taxon>
        <taxon>Gimibacter</taxon>
    </lineage>
</organism>
<keyword evidence="4" id="KW-0862">Zinc</keyword>
<gene>
    <name evidence="6" type="ORF">PH603_14845</name>
</gene>
<dbReference type="AlphaFoldDB" id="A0AAE9XVM8"/>
<dbReference type="SUPFAM" id="SSF51556">
    <property type="entry name" value="Metallo-dependent hydrolases"/>
    <property type="match status" value="1"/>
</dbReference>
<dbReference type="SUPFAM" id="SSF51338">
    <property type="entry name" value="Composite domain of metallo-dependent hydrolases"/>
    <property type="match status" value="1"/>
</dbReference>
<evidence type="ECO:0000313" key="6">
    <source>
        <dbReference type="EMBL" id="WCL53814.1"/>
    </source>
</evidence>
<dbReference type="PANTHER" id="PTHR11271:SF48">
    <property type="entry name" value="AMIDOHYDROLASE-RELATED DOMAIN-CONTAINING PROTEIN"/>
    <property type="match status" value="1"/>
</dbReference>
<dbReference type="Gene3D" id="2.30.40.10">
    <property type="entry name" value="Urease, subunit C, domain 1"/>
    <property type="match status" value="1"/>
</dbReference>
<evidence type="ECO:0000256" key="4">
    <source>
        <dbReference type="ARBA" id="ARBA00022833"/>
    </source>
</evidence>
<evidence type="ECO:0000256" key="2">
    <source>
        <dbReference type="ARBA" id="ARBA00022723"/>
    </source>
</evidence>
<dbReference type="GO" id="GO:0019239">
    <property type="term" value="F:deaminase activity"/>
    <property type="evidence" value="ECO:0007669"/>
    <property type="project" value="TreeGrafter"/>
</dbReference>
<name>A0AAE9XVM8_9PROT</name>
<dbReference type="GO" id="GO:0050416">
    <property type="term" value="F:formimidoylglutamate deiminase activity"/>
    <property type="evidence" value="ECO:0007669"/>
    <property type="project" value="UniProtKB-EC"/>
</dbReference>
<proteinExistence type="predicted"/>
<dbReference type="Pfam" id="PF01979">
    <property type="entry name" value="Amidohydro_1"/>
    <property type="match status" value="1"/>
</dbReference>
<dbReference type="InterPro" id="IPR011059">
    <property type="entry name" value="Metal-dep_hydrolase_composite"/>
</dbReference>
<protein>
    <submittedName>
        <fullName evidence="6">Formimidoylglutamate deiminase</fullName>
        <ecNumber evidence="6">3.5.3.13</ecNumber>
    </submittedName>
</protein>
<dbReference type="Proteomes" id="UP001217500">
    <property type="component" value="Chromosome"/>
</dbReference>